<name>A0ABQ2NE75_9ACTN</name>
<dbReference type="Proteomes" id="UP000655410">
    <property type="component" value="Unassembled WGS sequence"/>
</dbReference>
<evidence type="ECO:0000313" key="2">
    <source>
        <dbReference type="Proteomes" id="UP000655410"/>
    </source>
</evidence>
<evidence type="ECO:0000313" key="1">
    <source>
        <dbReference type="EMBL" id="GGO93864.1"/>
    </source>
</evidence>
<sequence length="65" mass="7457">MTSSKVRHDIVEGWRDETVDEVEEVGRFLASPFLAVAAIATYAAIQGANRVIHARDSWRDRHHRR</sequence>
<reference evidence="2" key="1">
    <citation type="journal article" date="2019" name="Int. J. Syst. Evol. Microbiol.">
        <title>The Global Catalogue of Microorganisms (GCM) 10K type strain sequencing project: providing services to taxonomists for standard genome sequencing and annotation.</title>
        <authorList>
            <consortium name="The Broad Institute Genomics Platform"/>
            <consortium name="The Broad Institute Genome Sequencing Center for Infectious Disease"/>
            <person name="Wu L."/>
            <person name="Ma J."/>
        </authorList>
    </citation>
    <scope>NUCLEOTIDE SEQUENCE [LARGE SCALE GENOMIC DNA]</scope>
    <source>
        <strain evidence="2">CGMCC 4.7371</strain>
    </source>
</reference>
<gene>
    <name evidence="1" type="ORF">GCM10011584_33550</name>
</gene>
<keyword evidence="2" id="KW-1185">Reference proteome</keyword>
<accession>A0ABQ2NE75</accession>
<proteinExistence type="predicted"/>
<protein>
    <submittedName>
        <fullName evidence="1">Uncharacterized protein</fullName>
    </submittedName>
</protein>
<comment type="caution">
    <text evidence="1">The sequence shown here is derived from an EMBL/GenBank/DDBJ whole genome shotgun (WGS) entry which is preliminary data.</text>
</comment>
<organism evidence="1 2">
    <name type="scientific">Nocardioides phosphati</name>
    <dbReference type="NCBI Taxonomy" id="1867775"/>
    <lineage>
        <taxon>Bacteria</taxon>
        <taxon>Bacillati</taxon>
        <taxon>Actinomycetota</taxon>
        <taxon>Actinomycetes</taxon>
        <taxon>Propionibacteriales</taxon>
        <taxon>Nocardioidaceae</taxon>
        <taxon>Nocardioides</taxon>
    </lineage>
</organism>
<dbReference type="RefSeq" id="WP_188785189.1">
    <property type="nucleotide sequence ID" value="NZ_BMNI01000014.1"/>
</dbReference>
<dbReference type="EMBL" id="BMNI01000014">
    <property type="protein sequence ID" value="GGO93864.1"/>
    <property type="molecule type" value="Genomic_DNA"/>
</dbReference>